<feature type="compositionally biased region" description="Basic and acidic residues" evidence="1">
    <location>
        <begin position="161"/>
        <end position="174"/>
    </location>
</feature>
<protein>
    <submittedName>
        <fullName evidence="2">Uncharacterized protein</fullName>
    </submittedName>
</protein>
<reference evidence="2" key="1">
    <citation type="submission" date="2020-11" db="EMBL/GenBank/DDBJ databases">
        <title>Isolation and identification of active actinomycetes.</title>
        <authorList>
            <person name="Sun X."/>
        </authorList>
    </citation>
    <scope>NUCLEOTIDE SEQUENCE</scope>
    <source>
        <strain evidence="2">NEAU-A11</strain>
    </source>
</reference>
<evidence type="ECO:0000256" key="1">
    <source>
        <dbReference type="SAM" id="MobiDB-lite"/>
    </source>
</evidence>
<evidence type="ECO:0000313" key="3">
    <source>
        <dbReference type="Proteomes" id="UP000598146"/>
    </source>
</evidence>
<gene>
    <name evidence="2" type="ORF">I4J89_37080</name>
</gene>
<sequence length="236" mass="25788">MKSDKVSAEWRGRLAIAYEVLFDATGRPIRLSTVVDTEQDKRIRQATRVVNLRKKRSERAIRKAIGHVLTDPFISAVTADRIFLVESKKSKGLWKELDKAETTVSATYEVDTKAAEYPVDIGQFGIAYRNVKISRKLVDSHIRSGGGEQRMSCTGQPEAPKPPDKTNKYREIPTDRIPSPQPDPSVIPSTTVDPSPSDSAVPSIGPSAEVTESTSPQPTATTGELPEAPLPVPGEI</sequence>
<evidence type="ECO:0000313" key="2">
    <source>
        <dbReference type="EMBL" id="MBG0567076.1"/>
    </source>
</evidence>
<feature type="compositionally biased region" description="Low complexity" evidence="1">
    <location>
        <begin position="186"/>
        <end position="203"/>
    </location>
</feature>
<name>A0A931G3J8_9ACTN</name>
<organism evidence="2 3">
    <name type="scientific">Actinoplanes aureus</name>
    <dbReference type="NCBI Taxonomy" id="2792083"/>
    <lineage>
        <taxon>Bacteria</taxon>
        <taxon>Bacillati</taxon>
        <taxon>Actinomycetota</taxon>
        <taxon>Actinomycetes</taxon>
        <taxon>Micromonosporales</taxon>
        <taxon>Micromonosporaceae</taxon>
        <taxon>Actinoplanes</taxon>
    </lineage>
</organism>
<accession>A0A931G3J8</accession>
<dbReference type="RefSeq" id="WP_196418846.1">
    <property type="nucleotide sequence ID" value="NZ_JADQTO010000024.1"/>
</dbReference>
<dbReference type="EMBL" id="JADQTO010000024">
    <property type="protein sequence ID" value="MBG0567076.1"/>
    <property type="molecule type" value="Genomic_DNA"/>
</dbReference>
<keyword evidence="3" id="KW-1185">Reference proteome</keyword>
<proteinExistence type="predicted"/>
<comment type="caution">
    <text evidence="2">The sequence shown here is derived from an EMBL/GenBank/DDBJ whole genome shotgun (WGS) entry which is preliminary data.</text>
</comment>
<feature type="compositionally biased region" description="Polar residues" evidence="1">
    <location>
        <begin position="210"/>
        <end position="222"/>
    </location>
</feature>
<dbReference type="AlphaFoldDB" id="A0A931G3J8"/>
<feature type="region of interest" description="Disordered" evidence="1">
    <location>
        <begin position="143"/>
        <end position="236"/>
    </location>
</feature>
<dbReference type="Proteomes" id="UP000598146">
    <property type="component" value="Unassembled WGS sequence"/>
</dbReference>